<dbReference type="SUPFAM" id="SSF50044">
    <property type="entry name" value="SH3-domain"/>
    <property type="match status" value="1"/>
</dbReference>
<evidence type="ECO:0000313" key="4">
    <source>
        <dbReference type="Ensembl" id="ENSSGRP00000009394.1"/>
    </source>
</evidence>
<evidence type="ECO:0000259" key="3">
    <source>
        <dbReference type="PROSITE" id="PS50002"/>
    </source>
</evidence>
<dbReference type="InterPro" id="IPR001452">
    <property type="entry name" value="SH3_domain"/>
</dbReference>
<dbReference type="GO" id="GO:0005886">
    <property type="term" value="C:plasma membrane"/>
    <property type="evidence" value="ECO:0007669"/>
    <property type="project" value="TreeGrafter"/>
</dbReference>
<reference evidence="4" key="1">
    <citation type="submission" date="2025-08" db="UniProtKB">
        <authorList>
            <consortium name="Ensembl"/>
        </authorList>
    </citation>
    <scope>IDENTIFICATION</scope>
</reference>
<protein>
    <submittedName>
        <fullName evidence="4">Protein kinase C and casein kinase substrate in neurons 2</fullName>
    </submittedName>
</protein>
<dbReference type="SUPFAM" id="SSF103657">
    <property type="entry name" value="BAR/IMD domain-like"/>
    <property type="match status" value="1"/>
</dbReference>
<evidence type="ECO:0000256" key="2">
    <source>
        <dbReference type="PROSITE-ProRule" id="PRU00192"/>
    </source>
</evidence>
<dbReference type="Proteomes" id="UP000472262">
    <property type="component" value="Unassembled WGS sequence"/>
</dbReference>
<reference evidence="4" key="2">
    <citation type="submission" date="2025-09" db="UniProtKB">
        <authorList>
            <consortium name="Ensembl"/>
        </authorList>
    </citation>
    <scope>IDENTIFICATION</scope>
</reference>
<dbReference type="PANTHER" id="PTHR23065">
    <property type="entry name" value="PROLINE-SERINE-THREONINE PHOSPHATASE INTERACTING PROTEIN 1"/>
    <property type="match status" value="1"/>
</dbReference>
<dbReference type="InterPro" id="IPR036028">
    <property type="entry name" value="SH3-like_dom_sf"/>
</dbReference>
<proteinExistence type="predicted"/>
<dbReference type="PROSITE" id="PS50002">
    <property type="entry name" value="SH3"/>
    <property type="match status" value="1"/>
</dbReference>
<dbReference type="InterPro" id="IPR027267">
    <property type="entry name" value="AH/BAR_dom_sf"/>
</dbReference>
<dbReference type="Ensembl" id="ENSSGRT00000010234.1">
    <property type="protein sequence ID" value="ENSSGRP00000009394.1"/>
    <property type="gene ID" value="ENSSGRG00000006338.1"/>
</dbReference>
<evidence type="ECO:0000313" key="5">
    <source>
        <dbReference type="Proteomes" id="UP000472262"/>
    </source>
</evidence>
<feature type="domain" description="SH3" evidence="3">
    <location>
        <begin position="292"/>
        <end position="316"/>
    </location>
</feature>
<dbReference type="GO" id="GO:0030100">
    <property type="term" value="P:regulation of endocytosis"/>
    <property type="evidence" value="ECO:0007669"/>
    <property type="project" value="TreeGrafter"/>
</dbReference>
<dbReference type="AlphaFoldDB" id="A0A672KHD4"/>
<sequence>MSDLTYSLVDVSSDSFWEVRSIRLRVLSVSSPLGPQYGTVERAWFDLMTEAEKVSDLHMEVKPALMGEDLEKAKNWQKDAYHKQMIGGFKETKEAEDGFRKAQKPWAKKLKEVRAQQLHTVSKHELNTVRKRVVQLAKAFIKYGCVQLICTRDCLVCHPQTHCNDEVFKQWQHFEDKRLRFFREQHLDLSSNHKYSTVRGTQRAVIRRVVTLTSSSEAACLNPFDEDEDGAAQEQPGRCQTHTHLPASSLSVCACVSAAAGFFQVPVCVSAWLRSHVITAGVDVQSVRGRAVFTMQGRALYDYDGQERDELSFRAG</sequence>
<name>A0A672KHD4_SINGR</name>
<dbReference type="GO" id="GO:0005768">
    <property type="term" value="C:endosome"/>
    <property type="evidence" value="ECO:0007669"/>
    <property type="project" value="TreeGrafter"/>
</dbReference>
<dbReference type="GO" id="GO:0097320">
    <property type="term" value="P:plasma membrane tubulation"/>
    <property type="evidence" value="ECO:0007669"/>
    <property type="project" value="TreeGrafter"/>
</dbReference>
<dbReference type="Gene3D" id="1.20.1270.60">
    <property type="entry name" value="Arfaptin homology (AH) domain/BAR domain"/>
    <property type="match status" value="1"/>
</dbReference>
<dbReference type="PANTHER" id="PTHR23065:SF14">
    <property type="entry name" value="PROTEIN KINASE C AND CASEIN KINASE SUBSTRATE IN NEURONS PROTEIN 2"/>
    <property type="match status" value="1"/>
</dbReference>
<keyword evidence="1 2" id="KW-0728">SH3 domain</keyword>
<keyword evidence="5" id="KW-1185">Reference proteome</keyword>
<dbReference type="GO" id="GO:0007010">
    <property type="term" value="P:cytoskeleton organization"/>
    <property type="evidence" value="ECO:0007669"/>
    <property type="project" value="TreeGrafter"/>
</dbReference>
<accession>A0A672KHD4</accession>
<evidence type="ECO:0000256" key="1">
    <source>
        <dbReference type="ARBA" id="ARBA00022443"/>
    </source>
</evidence>
<dbReference type="Gene3D" id="2.30.30.40">
    <property type="entry name" value="SH3 Domains"/>
    <property type="match status" value="1"/>
</dbReference>
<dbReference type="FunFam" id="1.20.1270.60:FF:000205">
    <property type="entry name" value="Protein kinase C and casein kinase substrate in neurons protein 1"/>
    <property type="match status" value="1"/>
</dbReference>
<dbReference type="GO" id="GO:0005543">
    <property type="term" value="F:phospholipid binding"/>
    <property type="evidence" value="ECO:0007669"/>
    <property type="project" value="TreeGrafter"/>
</dbReference>
<organism evidence="4 5">
    <name type="scientific">Sinocyclocheilus grahami</name>
    <name type="common">Dianchi golden-line fish</name>
    <name type="synonym">Barbus grahami</name>
    <dbReference type="NCBI Taxonomy" id="75366"/>
    <lineage>
        <taxon>Eukaryota</taxon>
        <taxon>Metazoa</taxon>
        <taxon>Chordata</taxon>
        <taxon>Craniata</taxon>
        <taxon>Vertebrata</taxon>
        <taxon>Euteleostomi</taxon>
        <taxon>Actinopterygii</taxon>
        <taxon>Neopterygii</taxon>
        <taxon>Teleostei</taxon>
        <taxon>Ostariophysi</taxon>
        <taxon>Cypriniformes</taxon>
        <taxon>Cyprinidae</taxon>
        <taxon>Cyprininae</taxon>
        <taxon>Sinocyclocheilus</taxon>
    </lineage>
</organism>